<evidence type="ECO:0000313" key="2">
    <source>
        <dbReference type="EMBL" id="PBK69999.1"/>
    </source>
</evidence>
<gene>
    <name evidence="2" type="ORF">ARMSODRAFT_974505</name>
</gene>
<accession>A0A2H3BGM1</accession>
<organism evidence="2 3">
    <name type="scientific">Armillaria solidipes</name>
    <dbReference type="NCBI Taxonomy" id="1076256"/>
    <lineage>
        <taxon>Eukaryota</taxon>
        <taxon>Fungi</taxon>
        <taxon>Dikarya</taxon>
        <taxon>Basidiomycota</taxon>
        <taxon>Agaricomycotina</taxon>
        <taxon>Agaricomycetes</taxon>
        <taxon>Agaricomycetidae</taxon>
        <taxon>Agaricales</taxon>
        <taxon>Marasmiineae</taxon>
        <taxon>Physalacriaceae</taxon>
        <taxon>Armillaria</taxon>
    </lineage>
</organism>
<dbReference type="EMBL" id="KZ293427">
    <property type="protein sequence ID" value="PBK69999.1"/>
    <property type="molecule type" value="Genomic_DNA"/>
</dbReference>
<dbReference type="AlphaFoldDB" id="A0A2H3BGM1"/>
<evidence type="ECO:0000256" key="1">
    <source>
        <dbReference type="SAM" id="MobiDB-lite"/>
    </source>
</evidence>
<keyword evidence="3" id="KW-1185">Reference proteome</keyword>
<dbReference type="Proteomes" id="UP000218334">
    <property type="component" value="Unassembled WGS sequence"/>
</dbReference>
<name>A0A2H3BGM1_9AGAR</name>
<sequence>MSKMMLQLAEGPGGVVNSGITGEERKRNRKSVKSFQTPPVDNLNVEPQHRNNTSNLGPKIYHALASEVQGWCGAYRVQGFRMGSNGLCIRTNGTRPGIIDGPGDYWRAALNELCALQCNSNGQLEGSPGIAHQDGDTCSIGDVSFWWIFNSSTQLGLTAFILALVRAYNWLCFLPVFQELLKIGPSDSNLERDSAISCDEVAETEQGSEGVKCYKNVLEREREQEQGGVPRRGSIKFSQREEFWDDEETAKKGNDPYNYEGTMLNARVRKDESRVHDANMVDESRDNVDVLLVFSMSESLTTELVLVQRAFANGSLVDAFSPSLQSPRIAFVPATSDVWFTCPS</sequence>
<proteinExistence type="predicted"/>
<evidence type="ECO:0000313" key="3">
    <source>
        <dbReference type="Proteomes" id="UP000218334"/>
    </source>
</evidence>
<feature type="region of interest" description="Disordered" evidence="1">
    <location>
        <begin position="1"/>
        <end position="52"/>
    </location>
</feature>
<reference evidence="3" key="1">
    <citation type="journal article" date="2017" name="Nat. Ecol. Evol.">
        <title>Genome expansion and lineage-specific genetic innovations in the forest pathogenic fungi Armillaria.</title>
        <authorList>
            <person name="Sipos G."/>
            <person name="Prasanna A.N."/>
            <person name="Walter M.C."/>
            <person name="O'Connor E."/>
            <person name="Balint B."/>
            <person name="Krizsan K."/>
            <person name="Kiss B."/>
            <person name="Hess J."/>
            <person name="Varga T."/>
            <person name="Slot J."/>
            <person name="Riley R."/>
            <person name="Boka B."/>
            <person name="Rigling D."/>
            <person name="Barry K."/>
            <person name="Lee J."/>
            <person name="Mihaltcheva S."/>
            <person name="LaButti K."/>
            <person name="Lipzen A."/>
            <person name="Waldron R."/>
            <person name="Moloney N.M."/>
            <person name="Sperisen C."/>
            <person name="Kredics L."/>
            <person name="Vagvoelgyi C."/>
            <person name="Patrignani A."/>
            <person name="Fitzpatrick D."/>
            <person name="Nagy I."/>
            <person name="Doyle S."/>
            <person name="Anderson J.B."/>
            <person name="Grigoriev I.V."/>
            <person name="Gueldener U."/>
            <person name="Muensterkoetter M."/>
            <person name="Nagy L.G."/>
        </authorList>
    </citation>
    <scope>NUCLEOTIDE SEQUENCE [LARGE SCALE GENOMIC DNA]</scope>
    <source>
        <strain evidence="3">28-4</strain>
    </source>
</reference>
<protein>
    <submittedName>
        <fullName evidence="2">Uncharacterized protein</fullName>
    </submittedName>
</protein>